<reference evidence="4" key="1">
    <citation type="submission" date="2006-10" db="EMBL/GenBank/DDBJ databases">
        <authorList>
            <person name="Amadeo P."/>
            <person name="Zhao Q."/>
            <person name="Wortman J."/>
            <person name="Fraser-Liggett C."/>
            <person name="Carlton J."/>
        </authorList>
    </citation>
    <scope>NUCLEOTIDE SEQUENCE</scope>
    <source>
        <strain evidence="4">G3</strain>
    </source>
</reference>
<dbReference type="SUPFAM" id="SSF48403">
    <property type="entry name" value="Ankyrin repeat"/>
    <property type="match status" value="1"/>
</dbReference>
<feature type="repeat" description="ANK" evidence="3">
    <location>
        <begin position="119"/>
        <end position="151"/>
    </location>
</feature>
<accession>A2E4Q3</accession>
<evidence type="ECO:0000256" key="1">
    <source>
        <dbReference type="ARBA" id="ARBA00022737"/>
    </source>
</evidence>
<organism evidence="4 5">
    <name type="scientific">Trichomonas vaginalis (strain ATCC PRA-98 / G3)</name>
    <dbReference type="NCBI Taxonomy" id="412133"/>
    <lineage>
        <taxon>Eukaryota</taxon>
        <taxon>Metamonada</taxon>
        <taxon>Parabasalia</taxon>
        <taxon>Trichomonadida</taxon>
        <taxon>Trichomonadidae</taxon>
        <taxon>Trichomonas</taxon>
    </lineage>
</organism>
<proteinExistence type="predicted"/>
<dbReference type="EMBL" id="DS113303">
    <property type="protein sequence ID" value="EAY12363.1"/>
    <property type="molecule type" value="Genomic_DNA"/>
</dbReference>
<dbReference type="SMART" id="SM00248">
    <property type="entry name" value="ANK"/>
    <property type="match status" value="3"/>
</dbReference>
<protein>
    <submittedName>
        <fullName evidence="4">Uncharacterized protein</fullName>
    </submittedName>
</protein>
<dbReference type="Pfam" id="PF00023">
    <property type="entry name" value="Ank"/>
    <property type="match status" value="1"/>
</dbReference>
<feature type="repeat" description="ANK" evidence="3">
    <location>
        <begin position="53"/>
        <end position="85"/>
    </location>
</feature>
<feature type="repeat" description="ANK" evidence="3">
    <location>
        <begin position="86"/>
        <end position="118"/>
    </location>
</feature>
<dbReference type="VEuPathDB" id="TrichDB:TVAG_245950"/>
<dbReference type="PANTHER" id="PTHR24188">
    <property type="entry name" value="ANKYRIN REPEAT PROTEIN"/>
    <property type="match status" value="1"/>
</dbReference>
<dbReference type="eggNOG" id="KOG4177">
    <property type="taxonomic scope" value="Eukaryota"/>
</dbReference>
<dbReference type="PANTHER" id="PTHR24188:SF29">
    <property type="entry name" value="GH09064P"/>
    <property type="match status" value="1"/>
</dbReference>
<keyword evidence="1" id="KW-0677">Repeat</keyword>
<dbReference type="RefSeq" id="XP_001324586.1">
    <property type="nucleotide sequence ID" value="XM_001324551.1"/>
</dbReference>
<sequence>MAGKWNLFSFSSWKRQWMPVVVSSETPFMPAATMCQWFMFWLKTCLSVAKGKFGSNSLIFASENGHLEIVKYLISVGADKDAKNEDGYTPLMYASYFGKIGLVQYLISVGANKEAKDKNGYTPLICTSFNGRLEVVQYLISVGANKEAKNNDGETALMVAKGKVIYYLKTICAN</sequence>
<dbReference type="Gene3D" id="1.25.40.20">
    <property type="entry name" value="Ankyrin repeat-containing domain"/>
    <property type="match status" value="2"/>
</dbReference>
<keyword evidence="5" id="KW-1185">Reference proteome</keyword>
<dbReference type="InterPro" id="IPR002110">
    <property type="entry name" value="Ankyrin_rpt"/>
</dbReference>
<evidence type="ECO:0000313" key="5">
    <source>
        <dbReference type="Proteomes" id="UP000001542"/>
    </source>
</evidence>
<keyword evidence="2 3" id="KW-0040">ANK repeat</keyword>
<dbReference type="InterPro" id="IPR036770">
    <property type="entry name" value="Ankyrin_rpt-contain_sf"/>
</dbReference>
<dbReference type="InParanoid" id="A2E4Q3"/>
<evidence type="ECO:0000256" key="3">
    <source>
        <dbReference type="PROSITE-ProRule" id="PRU00023"/>
    </source>
</evidence>
<dbReference type="Proteomes" id="UP000001542">
    <property type="component" value="Unassembled WGS sequence"/>
</dbReference>
<name>A2E4Q3_TRIV3</name>
<dbReference type="OMA" id="SGEDMAN"/>
<dbReference type="Pfam" id="PF12796">
    <property type="entry name" value="Ank_2"/>
    <property type="match status" value="1"/>
</dbReference>
<evidence type="ECO:0000313" key="4">
    <source>
        <dbReference type="EMBL" id="EAY12363.1"/>
    </source>
</evidence>
<dbReference type="SMR" id="A2E4Q3"/>
<dbReference type="PROSITE" id="PS50297">
    <property type="entry name" value="ANK_REP_REGION"/>
    <property type="match status" value="3"/>
</dbReference>
<dbReference type="STRING" id="5722.A2E4Q3"/>
<gene>
    <name evidence="4" type="ORF">TVAG_245950</name>
</gene>
<evidence type="ECO:0000256" key="2">
    <source>
        <dbReference type="ARBA" id="ARBA00023043"/>
    </source>
</evidence>
<reference evidence="4" key="2">
    <citation type="journal article" date="2007" name="Science">
        <title>Draft genome sequence of the sexually transmitted pathogen Trichomonas vaginalis.</title>
        <authorList>
            <person name="Carlton J.M."/>
            <person name="Hirt R.P."/>
            <person name="Silva J.C."/>
            <person name="Delcher A.L."/>
            <person name="Schatz M."/>
            <person name="Zhao Q."/>
            <person name="Wortman J.R."/>
            <person name="Bidwell S.L."/>
            <person name="Alsmark U.C.M."/>
            <person name="Besteiro S."/>
            <person name="Sicheritz-Ponten T."/>
            <person name="Noel C.J."/>
            <person name="Dacks J.B."/>
            <person name="Foster P.G."/>
            <person name="Simillion C."/>
            <person name="Van de Peer Y."/>
            <person name="Miranda-Saavedra D."/>
            <person name="Barton G.J."/>
            <person name="Westrop G.D."/>
            <person name="Mueller S."/>
            <person name="Dessi D."/>
            <person name="Fiori P.L."/>
            <person name="Ren Q."/>
            <person name="Paulsen I."/>
            <person name="Zhang H."/>
            <person name="Bastida-Corcuera F.D."/>
            <person name="Simoes-Barbosa A."/>
            <person name="Brown M.T."/>
            <person name="Hayes R.D."/>
            <person name="Mukherjee M."/>
            <person name="Okumura C.Y."/>
            <person name="Schneider R."/>
            <person name="Smith A.J."/>
            <person name="Vanacova S."/>
            <person name="Villalvazo M."/>
            <person name="Haas B.J."/>
            <person name="Pertea M."/>
            <person name="Feldblyum T.V."/>
            <person name="Utterback T.R."/>
            <person name="Shu C.L."/>
            <person name="Osoegawa K."/>
            <person name="de Jong P.J."/>
            <person name="Hrdy I."/>
            <person name="Horvathova L."/>
            <person name="Zubacova Z."/>
            <person name="Dolezal P."/>
            <person name="Malik S.B."/>
            <person name="Logsdon J.M. Jr."/>
            <person name="Henze K."/>
            <person name="Gupta A."/>
            <person name="Wang C.C."/>
            <person name="Dunne R.L."/>
            <person name="Upcroft J.A."/>
            <person name="Upcroft P."/>
            <person name="White O."/>
            <person name="Salzberg S.L."/>
            <person name="Tang P."/>
            <person name="Chiu C.-H."/>
            <person name="Lee Y.-S."/>
            <person name="Embley T.M."/>
            <person name="Coombs G.H."/>
            <person name="Mottram J.C."/>
            <person name="Tachezy J."/>
            <person name="Fraser-Liggett C.M."/>
            <person name="Johnson P.J."/>
        </authorList>
    </citation>
    <scope>NUCLEOTIDE SEQUENCE [LARGE SCALE GENOMIC DNA]</scope>
    <source>
        <strain evidence="4">G3</strain>
    </source>
</reference>
<dbReference type="AlphaFoldDB" id="A2E4Q3"/>
<dbReference type="OrthoDB" id="194358at2759"/>
<dbReference type="KEGG" id="tva:4770325"/>
<dbReference type="PROSITE" id="PS50088">
    <property type="entry name" value="ANK_REPEAT"/>
    <property type="match status" value="3"/>
</dbReference>
<dbReference type="VEuPathDB" id="TrichDB:TVAGG3_0862540"/>